<evidence type="ECO:0000259" key="1">
    <source>
        <dbReference type="Pfam" id="PF11791"/>
    </source>
</evidence>
<dbReference type="OrthoDB" id="9758061at2"/>
<sequence length="99" mass="11094">MLYAYQQYLMACEKAGMAPRFLNAEQTNGLIELLQNPPAFEEAVLVDLFANKVSSETKAMKLKKSYLQAIISGEIYCPIIGKQRASEMLEQSPDDAELM</sequence>
<proteinExistence type="predicted"/>
<evidence type="ECO:0000313" key="3">
    <source>
        <dbReference type="Proteomes" id="UP000250299"/>
    </source>
</evidence>
<dbReference type="InterPro" id="IPR036288">
    <property type="entry name" value="Aconitase_B_HEAT-like_dom_sf"/>
</dbReference>
<dbReference type="EMBL" id="CP029693">
    <property type="protein sequence ID" value="AWY40121.1"/>
    <property type="molecule type" value="Genomic_DNA"/>
</dbReference>
<dbReference type="SUPFAM" id="SSF74778">
    <property type="entry name" value="Aconitase B, N-terminal domain"/>
    <property type="match status" value="1"/>
</dbReference>
<protein>
    <recommendedName>
        <fullName evidence="1">Aconitase B HEAT-like domain-containing protein</fullName>
    </recommendedName>
</protein>
<dbReference type="Pfam" id="PF11791">
    <property type="entry name" value="Aconitase_B_N"/>
    <property type="match status" value="1"/>
</dbReference>
<dbReference type="Gene3D" id="1.25.40.310">
    <property type="entry name" value="Aconitate B, HEAT-like domain"/>
    <property type="match status" value="1"/>
</dbReference>
<reference evidence="2 3" key="1">
    <citation type="submission" date="2018-05" db="EMBL/GenBank/DDBJ databases">
        <title>Whole genome sequence of Pseudomonas putida JBC17.</title>
        <authorList>
            <person name="Lee Y.H."/>
            <person name="David K."/>
        </authorList>
    </citation>
    <scope>NUCLEOTIDE SEQUENCE [LARGE SCALE GENOMIC DNA]</scope>
    <source>
        <strain evidence="2 3">JBC17</strain>
    </source>
</reference>
<dbReference type="GO" id="GO:0006099">
    <property type="term" value="P:tricarboxylic acid cycle"/>
    <property type="evidence" value="ECO:0007669"/>
    <property type="project" value="InterPro"/>
</dbReference>
<dbReference type="GO" id="GO:0003994">
    <property type="term" value="F:aconitate hydratase activity"/>
    <property type="evidence" value="ECO:0007669"/>
    <property type="project" value="InterPro"/>
</dbReference>
<dbReference type="RefSeq" id="WP_096511950.1">
    <property type="nucleotide sequence ID" value="NZ_CP029693.1"/>
</dbReference>
<evidence type="ECO:0000313" key="2">
    <source>
        <dbReference type="EMBL" id="AWY40121.1"/>
    </source>
</evidence>
<dbReference type="InterPro" id="IPR015933">
    <property type="entry name" value="Aconitase_B_HEAT-like_dom"/>
</dbReference>
<gene>
    <name evidence="2" type="ORF">DKY63_09500</name>
</gene>
<organism evidence="2 3">
    <name type="scientific">Pseudomonas putida</name>
    <name type="common">Arthrobacter siderocapsulatus</name>
    <dbReference type="NCBI Taxonomy" id="303"/>
    <lineage>
        <taxon>Bacteria</taxon>
        <taxon>Pseudomonadati</taxon>
        <taxon>Pseudomonadota</taxon>
        <taxon>Gammaproteobacteria</taxon>
        <taxon>Pseudomonadales</taxon>
        <taxon>Pseudomonadaceae</taxon>
        <taxon>Pseudomonas</taxon>
    </lineage>
</organism>
<dbReference type="Proteomes" id="UP000250299">
    <property type="component" value="Chromosome"/>
</dbReference>
<feature type="domain" description="Aconitase B HEAT-like" evidence="1">
    <location>
        <begin position="5"/>
        <end position="89"/>
    </location>
</feature>
<accession>A0A2Z4RG32</accession>
<name>A0A2Z4RG32_PSEPU</name>
<dbReference type="AlphaFoldDB" id="A0A2Z4RG32"/>